<keyword evidence="1" id="KW-1133">Transmembrane helix</keyword>
<evidence type="ECO:0000256" key="1">
    <source>
        <dbReference type="SAM" id="Phobius"/>
    </source>
</evidence>
<dbReference type="KEGG" id="cvn:111120715"/>
<evidence type="ECO:0000313" key="2">
    <source>
        <dbReference type="Proteomes" id="UP000694844"/>
    </source>
</evidence>
<keyword evidence="1" id="KW-0472">Membrane</keyword>
<dbReference type="AlphaFoldDB" id="A0A8B8CNC2"/>
<dbReference type="PANTHER" id="PTHR31630">
    <property type="entry name" value="PHYTANOYL-COA DIOXYGENASE-RELATED-RELATED"/>
    <property type="match status" value="1"/>
</dbReference>
<protein>
    <submittedName>
        <fullName evidence="3">Uncharacterized protein LOC111120715</fullName>
    </submittedName>
</protein>
<dbReference type="InterPro" id="IPR008775">
    <property type="entry name" value="Phytyl_CoA_dOase-like"/>
</dbReference>
<feature type="transmembrane region" description="Helical" evidence="1">
    <location>
        <begin position="349"/>
        <end position="367"/>
    </location>
</feature>
<evidence type="ECO:0000313" key="3">
    <source>
        <dbReference type="RefSeq" id="XP_022317348.1"/>
    </source>
</evidence>
<accession>A0A8B8CNC2</accession>
<dbReference type="OrthoDB" id="445007at2759"/>
<dbReference type="PANTHER" id="PTHR31630:SF6">
    <property type="entry name" value="PHYTANOYL-COA DIOXYGENASE-RELATED"/>
    <property type="match status" value="1"/>
</dbReference>
<dbReference type="GeneID" id="111120715"/>
<keyword evidence="2" id="KW-1185">Reference proteome</keyword>
<sequence>MLTDGHRQELEEKGFVVIPGVLTEADCDRYIASYREWLSQFKDGEWPRSKSSLINQYNIGNFETTWEIRLKTKPVFAQLWKTEKLLTSVDAIAIGRPPEDGEEEFELSGHWLHTDQSARRKGLHAYQGGVYLETTDEDDWTFYLMEGSHKYLDEFYQLNEKPAFKSSINEYYHLRDGDYEWFQSKGCKTVRLPVPKGGMVLWDSRLIHANARPLKNRLNPGRWRFTIFCCMTPAKWATKDDYKNRKLVYESGCMTTHWPSRGVRFYISTSPPTFSDHQITYPTQLPANATTEEAKLLLGNTLYNFNDGQPNGPDYTPEIVKKYDFGTDGPAVSYISSRQEYYLRHIRRIVYVAAGVSLLTLVALKFMKLRKA</sequence>
<gene>
    <name evidence="3" type="primary">LOC111120715</name>
</gene>
<proteinExistence type="predicted"/>
<organism evidence="2 3">
    <name type="scientific">Crassostrea virginica</name>
    <name type="common">Eastern oyster</name>
    <dbReference type="NCBI Taxonomy" id="6565"/>
    <lineage>
        <taxon>Eukaryota</taxon>
        <taxon>Metazoa</taxon>
        <taxon>Spiralia</taxon>
        <taxon>Lophotrochozoa</taxon>
        <taxon>Mollusca</taxon>
        <taxon>Bivalvia</taxon>
        <taxon>Autobranchia</taxon>
        <taxon>Pteriomorphia</taxon>
        <taxon>Ostreida</taxon>
        <taxon>Ostreoidea</taxon>
        <taxon>Ostreidae</taxon>
        <taxon>Crassostrea</taxon>
    </lineage>
</organism>
<dbReference type="SUPFAM" id="SSF51197">
    <property type="entry name" value="Clavaminate synthase-like"/>
    <property type="match status" value="1"/>
</dbReference>
<reference evidence="3" key="1">
    <citation type="submission" date="2025-08" db="UniProtKB">
        <authorList>
            <consortium name="RefSeq"/>
        </authorList>
    </citation>
    <scope>IDENTIFICATION</scope>
    <source>
        <tissue evidence="3">Whole sample</tissue>
    </source>
</reference>
<dbReference type="Pfam" id="PF05721">
    <property type="entry name" value="PhyH"/>
    <property type="match status" value="1"/>
</dbReference>
<dbReference type="Proteomes" id="UP000694844">
    <property type="component" value="Chromosome 2"/>
</dbReference>
<dbReference type="Gene3D" id="2.60.120.620">
    <property type="entry name" value="q2cbj1_9rhob like domain"/>
    <property type="match status" value="1"/>
</dbReference>
<dbReference type="RefSeq" id="XP_022317348.1">
    <property type="nucleotide sequence ID" value="XM_022461640.1"/>
</dbReference>
<keyword evidence="1" id="KW-0812">Transmembrane</keyword>
<name>A0A8B8CNC2_CRAVI</name>